<accession>A0ACC2VP45</accession>
<proteinExistence type="predicted"/>
<sequence length="1306" mass="141109">MTTPHLGRSIDASTAPAGTFLVKPENEDTTGNPNPGEACAAGLKRNPFVDGGGDIGAGEGGLFQRLELERLFDPPRESIEDAVSLPMEEQERQEHYDQQNPLQLPLMAEVSITTDHQSGIPLRRTSHSYVPTRPSRLSNSMTPPSASSSMVSSSPTSAGDSAQDSSRNGSVVRYGTEREDMEEGYGAEYDSQSESSADDDVSPPWAQRRDGMSGRPSLRRFSGQEGSMQDVEFTFSPSPIRKRPSAQTLATHTSRSVSSSASPAASVESQGKKLPFRLFQRQVDTDGYDTIQTKELIERITVGGTPLKDLVRRAGAGVGSPSPASRHDSRTRNRKNSFEPRSTRRDSGFTADGNVSSHRRHHKLQLAKQWSSSSGSDGGGGGSSGSISAERGEEQSGLEERSSKRIRLSRSPSSSTGHGHHPQTTTDFEEERESHLGSETRRGTAAAAAALHYEYSASGSEDAREQRPLVNSLSVSQSRANHSVSRRIHRDSIQHPEQSSSASEVDAVDRSSAQPVVAPPPQRTSWGEKGEELLQRIRQGGTSEKSETWTSLSRSSVGDEAKPQVQQSEFRPISLGGTCGALIRPIRCKASPPTPPLAEDNSKRQVNEPSRNQGPYGTVTSSNSGGTASSSSTITSRYLSAGINMLEKIKERKVSDSSGTGACTDGDARTETQGSRCGSEEEGKKVQMGRERERGDQARQRHSGEGATVSSQSTIRESSRPVRQLSQSGSVDEAGSVKSQVSASSSSRSSFVASLGKGAAPNTNLRTIVESPSASMMYPPSAQDPNLDNSRQAQELARLPMAQQEDMNRYISSTSTANTATTAVSTSFVKHRGPPAPAPHGRAQGVRTIGLNDIPQIPRQVGNMVFDPVRGWIKATRAARSTDPSASPNRIDENKSSSAESMDIFAGMESLRDEEGSPEQGTFHRLETTQQRGQNLSPVLEVSMSQVMHEATVIHNLEPAESQRSDEEERASGLELQQPPAGHVHASATYSPASDLERLSINREEAVEVSPTNALPARTEIEKREGETPRKPAPRRPELHETVSAPTPLQTDPVQCTPAVRSILKTGSIEMSVVRTVVPTTPLSAIKIASAPEDSARRSVSFSDGQTHGKIREHNVRHIGRASRRQRNWTAVAPEDDIFNSQDGSSGGEQSQLAMQPSVRSKRIQNMLNGLSQEGPSYLVEKTANTSLTSHSLPDTETPSKTSNSGRSRKLSLLSDPSPHSESRSSTSEISFNTRVRGARRNKADATFLTECSFGVAHDKLVELITEVQPFEPHWDQLTKIDLSKRGVDSVARLKEFCPDLDEANL</sequence>
<comment type="caution">
    <text evidence="1">The sequence shown here is derived from an EMBL/GenBank/DDBJ whole genome shotgun (WGS) entry which is preliminary data.</text>
</comment>
<protein>
    <submittedName>
        <fullName evidence="1">Uncharacterized protein</fullName>
    </submittedName>
</protein>
<reference evidence="1" key="1">
    <citation type="submission" date="2023-04" db="EMBL/GenBank/DDBJ databases">
        <title>Draft Genome sequencing of Naganishia species isolated from polar environments using Oxford Nanopore Technology.</title>
        <authorList>
            <person name="Leo P."/>
            <person name="Venkateswaran K."/>
        </authorList>
    </citation>
    <scope>NUCLEOTIDE SEQUENCE</scope>
    <source>
        <strain evidence="1">MNA-CCFEE 5261</strain>
    </source>
</reference>
<dbReference type="Proteomes" id="UP001241377">
    <property type="component" value="Unassembled WGS sequence"/>
</dbReference>
<gene>
    <name evidence="1" type="ORF">QFC19_005329</name>
</gene>
<dbReference type="EMBL" id="JASBWR010000060">
    <property type="protein sequence ID" value="KAJ9100933.1"/>
    <property type="molecule type" value="Genomic_DNA"/>
</dbReference>
<organism evidence="1 2">
    <name type="scientific">Naganishia cerealis</name>
    <dbReference type="NCBI Taxonomy" id="610337"/>
    <lineage>
        <taxon>Eukaryota</taxon>
        <taxon>Fungi</taxon>
        <taxon>Dikarya</taxon>
        <taxon>Basidiomycota</taxon>
        <taxon>Agaricomycotina</taxon>
        <taxon>Tremellomycetes</taxon>
        <taxon>Filobasidiales</taxon>
        <taxon>Filobasidiaceae</taxon>
        <taxon>Naganishia</taxon>
    </lineage>
</organism>
<keyword evidence="2" id="KW-1185">Reference proteome</keyword>
<evidence type="ECO:0000313" key="2">
    <source>
        <dbReference type="Proteomes" id="UP001241377"/>
    </source>
</evidence>
<name>A0ACC2VP45_9TREE</name>
<evidence type="ECO:0000313" key="1">
    <source>
        <dbReference type="EMBL" id="KAJ9100933.1"/>
    </source>
</evidence>